<proteinExistence type="predicted"/>
<dbReference type="PANTHER" id="PTHR42941">
    <property type="entry name" value="SLL1037 PROTEIN"/>
    <property type="match status" value="1"/>
</dbReference>
<evidence type="ECO:0000313" key="2">
    <source>
        <dbReference type="EMBL" id="QOZ71095.1"/>
    </source>
</evidence>
<dbReference type="SUPFAM" id="SSF53850">
    <property type="entry name" value="Periplasmic binding protein-like II"/>
    <property type="match status" value="1"/>
</dbReference>
<dbReference type="PANTHER" id="PTHR42941:SF1">
    <property type="entry name" value="SLL1037 PROTEIN"/>
    <property type="match status" value="1"/>
</dbReference>
<dbReference type="Pfam" id="PF16868">
    <property type="entry name" value="NMT1_3"/>
    <property type="match status" value="1"/>
</dbReference>
<dbReference type="Gene3D" id="3.40.190.10">
    <property type="entry name" value="Periplasmic binding protein-like II"/>
    <property type="match status" value="2"/>
</dbReference>
<keyword evidence="1" id="KW-1133">Transmembrane helix</keyword>
<evidence type="ECO:0000313" key="3">
    <source>
        <dbReference type="Proteomes" id="UP000594015"/>
    </source>
</evidence>
<feature type="transmembrane region" description="Helical" evidence="1">
    <location>
        <begin position="21"/>
        <end position="43"/>
    </location>
</feature>
<reference evidence="2 3" key="1">
    <citation type="submission" date="2018-06" db="EMBL/GenBank/DDBJ databases">
        <title>Comparative genomics of Bradyrhizobium nodulating Arachidis hypogaea.</title>
        <authorList>
            <person name="Li Y."/>
        </authorList>
    </citation>
    <scope>NUCLEOTIDE SEQUENCE [LARGE SCALE GENOMIC DNA]</scope>
    <source>
        <strain evidence="2 3">CCBAU 051107</strain>
    </source>
</reference>
<accession>A0AAE7TJZ6</accession>
<keyword evidence="1" id="KW-0472">Membrane</keyword>
<dbReference type="EMBL" id="CP030050">
    <property type="protein sequence ID" value="QOZ71095.1"/>
    <property type="molecule type" value="Genomic_DNA"/>
</dbReference>
<dbReference type="RefSeq" id="WP_092215098.1">
    <property type="nucleotide sequence ID" value="NZ_CP030050.1"/>
</dbReference>
<sequence>MSSSGLDRKRQDIQRKQTRSLLLVLAVGFAVFLAAAGTLYYILQPVTLRVAVGPPGSEDHAVIEAMVEAFADESRTVLLSPISTAGAAESLALLGDGKADLAVGRADLSMPSDAQTLAVLRKNYAVLWSFSGSGAKSARKKPGGKIAEIADLAGHKVGVIGRTAANVSVLRVILSGSGVEPDKVAVAQFGTDEIEKLAQDRTIDAYLAVGPLDSKITADAIATTARARGTPKFLSIDASEAIALKHSRYEAEEIPPSVFNAKSTWPEEKVDTIAVSHLILARKELSEARAAAFYRQLFAVRDAITHHVSGAAHITKPETEKEAEPSVHRGAAAVINGTERTFLDKYSDYIWFALLLLSGIGSAVAWLRRYLNRDERDDSTVHRNRILAAASEVRAAQSENVLLTSQREVDAIIENALACFDQGALEQDDLAAFTLALELFDRAVAERRAELQAGLIDQARGPAGAPTLASRR</sequence>
<dbReference type="InterPro" id="IPR011852">
    <property type="entry name" value="TRAP_TAXI"/>
</dbReference>
<name>A0AAE7TJZ6_9BRAD</name>
<feature type="transmembrane region" description="Helical" evidence="1">
    <location>
        <begin position="349"/>
        <end position="367"/>
    </location>
</feature>
<organism evidence="2 3">
    <name type="scientific">Bradyrhizobium arachidis</name>
    <dbReference type="NCBI Taxonomy" id="858423"/>
    <lineage>
        <taxon>Bacteria</taxon>
        <taxon>Pseudomonadati</taxon>
        <taxon>Pseudomonadota</taxon>
        <taxon>Alphaproteobacteria</taxon>
        <taxon>Hyphomicrobiales</taxon>
        <taxon>Nitrobacteraceae</taxon>
        <taxon>Bradyrhizobium</taxon>
    </lineage>
</organism>
<protein>
    <submittedName>
        <fullName evidence="2">TRAP transporter substrate-binding protein</fullName>
    </submittedName>
</protein>
<gene>
    <name evidence="2" type="ORF">WN72_35905</name>
</gene>
<dbReference type="Proteomes" id="UP000594015">
    <property type="component" value="Chromosome"/>
</dbReference>
<dbReference type="AlphaFoldDB" id="A0AAE7TJZ6"/>
<evidence type="ECO:0000256" key="1">
    <source>
        <dbReference type="SAM" id="Phobius"/>
    </source>
</evidence>
<keyword evidence="1" id="KW-0812">Transmembrane</keyword>
<dbReference type="KEGG" id="barh:WN72_35905"/>